<reference evidence="7" key="1">
    <citation type="submission" date="2022-10" db="EMBL/GenBank/DDBJ databases">
        <title>Culturing micro-colonial fungi from biological soil crusts in the Mojave desert and describing Neophaeococcomyces mojavensis, and introducing the new genera and species Taxawa tesnikishii.</title>
        <authorList>
            <person name="Kurbessoian T."/>
            <person name="Stajich J.E."/>
        </authorList>
    </citation>
    <scope>NUCLEOTIDE SEQUENCE</scope>
    <source>
        <strain evidence="7">TK_35</strain>
    </source>
</reference>
<dbReference type="PANTHER" id="PTHR43374">
    <property type="entry name" value="FLAVIN PRENYLTRANSFERASE"/>
    <property type="match status" value="1"/>
</dbReference>
<dbReference type="PANTHER" id="PTHR43374:SF1">
    <property type="entry name" value="FLAVIN PRENYLTRANSFERASE PAD1, MITOCHONDRIAL"/>
    <property type="match status" value="1"/>
</dbReference>
<dbReference type="InterPro" id="IPR007219">
    <property type="entry name" value="XnlR_reg_dom"/>
</dbReference>
<dbReference type="GO" id="GO:0016831">
    <property type="term" value="F:carboxy-lyase activity"/>
    <property type="evidence" value="ECO:0007669"/>
    <property type="project" value="TreeGrafter"/>
</dbReference>
<dbReference type="Gene3D" id="4.10.240.10">
    <property type="entry name" value="Zn(2)-C6 fungal-type DNA-binding domain"/>
    <property type="match status" value="1"/>
</dbReference>
<dbReference type="SMART" id="SM00906">
    <property type="entry name" value="Fungal_trans"/>
    <property type="match status" value="1"/>
</dbReference>
<protein>
    <recommendedName>
        <fullName evidence="6">Zn(2)-C6 fungal-type domain-containing protein</fullName>
    </recommendedName>
</protein>
<dbReference type="GO" id="GO:0003677">
    <property type="term" value="F:DNA binding"/>
    <property type="evidence" value="ECO:0007669"/>
    <property type="project" value="UniProtKB-KW"/>
</dbReference>
<keyword evidence="8" id="KW-1185">Reference proteome</keyword>
<dbReference type="CDD" id="cd00067">
    <property type="entry name" value="GAL4"/>
    <property type="match status" value="1"/>
</dbReference>
<keyword evidence="3" id="KW-0238">DNA-binding</keyword>
<dbReference type="GO" id="GO:0008270">
    <property type="term" value="F:zinc ion binding"/>
    <property type="evidence" value="ECO:0007669"/>
    <property type="project" value="InterPro"/>
</dbReference>
<proteinExistence type="predicted"/>
<feature type="domain" description="Zn(2)-C6 fungal-type" evidence="6">
    <location>
        <begin position="16"/>
        <end position="47"/>
    </location>
</feature>
<dbReference type="GO" id="GO:0000981">
    <property type="term" value="F:DNA-binding transcription factor activity, RNA polymerase II-specific"/>
    <property type="evidence" value="ECO:0007669"/>
    <property type="project" value="InterPro"/>
</dbReference>
<name>A0AA39D1C9_9EURO</name>
<evidence type="ECO:0000256" key="4">
    <source>
        <dbReference type="ARBA" id="ARBA00023163"/>
    </source>
</evidence>
<dbReference type="EMBL" id="JAPDRN010000011">
    <property type="protein sequence ID" value="KAJ9641686.1"/>
    <property type="molecule type" value="Genomic_DNA"/>
</dbReference>
<keyword evidence="1" id="KW-0479">Metal-binding</keyword>
<dbReference type="PROSITE" id="PS50048">
    <property type="entry name" value="ZN2_CY6_FUNGAL_2"/>
    <property type="match status" value="1"/>
</dbReference>
<sequence length="662" mass="73454">MNAQKRKKSRIRQALSCVSCRERKVRCDRLAPCSACQIRGRAQYCRYEDQNGLQINDTGLTPERERSRRVAHRFVIATPDSPFHAAAATTPVPLQSPRTKHVTIVDESARPGSLVDELSEPSSRLIWFLDAVAAGLKDTWHTEQLTSETIFLGWKSSASLFRCLGEQVPNGALSLPEGLTVESVFGLTNRTTLHPFGSLWSFAGNPSVAEILKALPGVESCMRSNFLPRRRLKGDMTKNSPTNEPNRYYRSFRQNLQTFYPLLLDPEGFERRLCDFMEKIGDSGIESALELASEERSFHDAAWYGLLFGVLACGCQFSGPESQDRVLKARVFVAGAFECLRLAHHYGIPTLATIQTSLMILFTIANDSNPGVASAVLASTSQQAQSLGLHVGGRGSQLAATTTIHPLWSMIMFFDYEFSSAFGRIPVVFLPNGDCDIDLPLEQQHHTSPVTFWEFTLDLLRLKQSWQTVRMRHESPADAEPEIVSRTLRQVAALEEAASRGRLTRSQQAGAIDMKVEQLMATIYVDSFRAEVLCCSSLSGSVDPALRQLHLDDMRGHLQQVLRALIALKQLSPTTVTTPWTLHHCVTSSALILAAFDCALGSTRDSRALLKRFILSYSSGTRGDNIMNNEDDLSSSTPYSDAVCALEYIIERAAGEEARRML</sequence>
<dbReference type="SUPFAM" id="SSF57701">
    <property type="entry name" value="Zn2/Cys6 DNA-binding domain"/>
    <property type="match status" value="1"/>
</dbReference>
<dbReference type="CDD" id="cd12148">
    <property type="entry name" value="fungal_TF_MHR"/>
    <property type="match status" value="1"/>
</dbReference>
<evidence type="ECO:0000256" key="5">
    <source>
        <dbReference type="ARBA" id="ARBA00023242"/>
    </source>
</evidence>
<keyword evidence="4" id="KW-0804">Transcription</keyword>
<dbReference type="PROSITE" id="PS00463">
    <property type="entry name" value="ZN2_CY6_FUNGAL_1"/>
    <property type="match status" value="1"/>
</dbReference>
<dbReference type="SMART" id="SM00066">
    <property type="entry name" value="GAL4"/>
    <property type="match status" value="1"/>
</dbReference>
<dbReference type="InterPro" id="IPR004507">
    <property type="entry name" value="UbiX-like"/>
</dbReference>
<dbReference type="Pfam" id="PF00172">
    <property type="entry name" value="Zn_clus"/>
    <property type="match status" value="1"/>
</dbReference>
<evidence type="ECO:0000256" key="1">
    <source>
        <dbReference type="ARBA" id="ARBA00022723"/>
    </source>
</evidence>
<dbReference type="Proteomes" id="UP001172681">
    <property type="component" value="Unassembled WGS sequence"/>
</dbReference>
<keyword evidence="5" id="KW-0539">Nucleus</keyword>
<dbReference type="InterPro" id="IPR036864">
    <property type="entry name" value="Zn2-C6_fun-type_DNA-bd_sf"/>
</dbReference>
<evidence type="ECO:0000256" key="2">
    <source>
        <dbReference type="ARBA" id="ARBA00023015"/>
    </source>
</evidence>
<dbReference type="InterPro" id="IPR001138">
    <property type="entry name" value="Zn2Cys6_DnaBD"/>
</dbReference>
<keyword evidence="2" id="KW-0805">Transcription regulation</keyword>
<evidence type="ECO:0000313" key="7">
    <source>
        <dbReference type="EMBL" id="KAJ9641686.1"/>
    </source>
</evidence>
<gene>
    <name evidence="7" type="ORF">H2204_002748</name>
</gene>
<dbReference type="AlphaFoldDB" id="A0AA39D1C9"/>
<evidence type="ECO:0000259" key="6">
    <source>
        <dbReference type="PROSITE" id="PS50048"/>
    </source>
</evidence>
<evidence type="ECO:0000313" key="8">
    <source>
        <dbReference type="Proteomes" id="UP001172681"/>
    </source>
</evidence>
<evidence type="ECO:0000256" key="3">
    <source>
        <dbReference type="ARBA" id="ARBA00023125"/>
    </source>
</evidence>
<comment type="caution">
    <text evidence="7">The sequence shown here is derived from an EMBL/GenBank/DDBJ whole genome shotgun (WGS) entry which is preliminary data.</text>
</comment>
<dbReference type="GO" id="GO:0006351">
    <property type="term" value="P:DNA-templated transcription"/>
    <property type="evidence" value="ECO:0007669"/>
    <property type="project" value="InterPro"/>
</dbReference>
<accession>A0AA39D1C9</accession>
<organism evidence="7 8">
    <name type="scientific">Knufia peltigerae</name>
    <dbReference type="NCBI Taxonomy" id="1002370"/>
    <lineage>
        <taxon>Eukaryota</taxon>
        <taxon>Fungi</taxon>
        <taxon>Dikarya</taxon>
        <taxon>Ascomycota</taxon>
        <taxon>Pezizomycotina</taxon>
        <taxon>Eurotiomycetes</taxon>
        <taxon>Chaetothyriomycetidae</taxon>
        <taxon>Chaetothyriales</taxon>
        <taxon>Trichomeriaceae</taxon>
        <taxon>Knufia</taxon>
    </lineage>
</organism>